<dbReference type="Proteomes" id="UP000179106">
    <property type="component" value="Unassembled WGS sequence"/>
</dbReference>
<evidence type="ECO:0000256" key="5">
    <source>
        <dbReference type="ARBA" id="ARBA00022741"/>
    </source>
</evidence>
<evidence type="ECO:0000256" key="2">
    <source>
        <dbReference type="ARBA" id="ARBA00011209"/>
    </source>
</evidence>
<dbReference type="AlphaFoldDB" id="A0A1G2GR54"/>
<keyword evidence="4 11" id="KW-0479">Metal-binding</keyword>
<name>A0A1G2GR54_9BACT</name>
<dbReference type="GO" id="GO:0009328">
    <property type="term" value="C:phenylalanine-tRNA ligase complex"/>
    <property type="evidence" value="ECO:0007669"/>
    <property type="project" value="TreeGrafter"/>
</dbReference>
<dbReference type="EC" id="6.1.1.20" evidence="11"/>
<dbReference type="PROSITE" id="PS51483">
    <property type="entry name" value="B5"/>
    <property type="match status" value="1"/>
</dbReference>
<dbReference type="PANTHER" id="PTHR10947">
    <property type="entry name" value="PHENYLALANYL-TRNA SYNTHETASE BETA CHAIN AND LEUCINE-RICH REPEAT-CONTAINING PROTEIN 47"/>
    <property type="match status" value="1"/>
</dbReference>
<evidence type="ECO:0000259" key="12">
    <source>
        <dbReference type="PROSITE" id="PS51447"/>
    </source>
</evidence>
<comment type="subunit">
    <text evidence="2 11">Tetramer of two alpha and two beta subunits.</text>
</comment>
<feature type="binding site" evidence="11">
    <location>
        <position position="357"/>
    </location>
    <ligand>
        <name>Mg(2+)</name>
        <dbReference type="ChEBI" id="CHEBI:18420"/>
        <note>shared with alpha subunit</note>
    </ligand>
</feature>
<keyword evidence="11" id="KW-0963">Cytoplasm</keyword>
<feature type="domain" description="B5" evidence="13">
    <location>
        <begin position="294"/>
        <end position="370"/>
    </location>
</feature>
<evidence type="ECO:0000256" key="4">
    <source>
        <dbReference type="ARBA" id="ARBA00022723"/>
    </source>
</evidence>
<dbReference type="GO" id="GO:0006432">
    <property type="term" value="P:phenylalanyl-tRNA aminoacylation"/>
    <property type="evidence" value="ECO:0007669"/>
    <property type="project" value="UniProtKB-UniRule"/>
</dbReference>
<keyword evidence="9 11" id="KW-0030">Aminoacyl-tRNA synthetase</keyword>
<gene>
    <name evidence="11" type="primary">pheT</name>
    <name evidence="14" type="ORF">A3B25_03500</name>
</gene>
<evidence type="ECO:0000256" key="8">
    <source>
        <dbReference type="ARBA" id="ARBA00022917"/>
    </source>
</evidence>
<keyword evidence="3 11" id="KW-0436">Ligase</keyword>
<keyword evidence="7 11" id="KW-0460">Magnesium</keyword>
<evidence type="ECO:0000256" key="1">
    <source>
        <dbReference type="ARBA" id="ARBA00008653"/>
    </source>
</evidence>
<dbReference type="SUPFAM" id="SSF46955">
    <property type="entry name" value="Putative DNA-binding domain"/>
    <property type="match status" value="2"/>
</dbReference>
<accession>A0A1G2GR54</accession>
<dbReference type="InterPro" id="IPR045060">
    <property type="entry name" value="Phe-tRNA-ligase_IIc_bsu"/>
</dbReference>
<keyword evidence="6 11" id="KW-0067">ATP-binding</keyword>
<dbReference type="SMART" id="SM00896">
    <property type="entry name" value="FDX-ACB"/>
    <property type="match status" value="1"/>
</dbReference>
<dbReference type="Gene3D" id="3.30.930.10">
    <property type="entry name" value="Bira Bifunctional Protein, Domain 2"/>
    <property type="match status" value="1"/>
</dbReference>
<proteinExistence type="inferred from homology"/>
<dbReference type="GO" id="GO:0003723">
    <property type="term" value="F:RNA binding"/>
    <property type="evidence" value="ECO:0007669"/>
    <property type="project" value="InterPro"/>
</dbReference>
<dbReference type="SUPFAM" id="SSF55681">
    <property type="entry name" value="Class II aaRS and biotin synthetases"/>
    <property type="match status" value="1"/>
</dbReference>
<dbReference type="InterPro" id="IPR004532">
    <property type="entry name" value="Phe-tRNA-ligase_IIc_bsu_bact"/>
</dbReference>
<dbReference type="Pfam" id="PF03147">
    <property type="entry name" value="FDX-ACB"/>
    <property type="match status" value="1"/>
</dbReference>
<dbReference type="InterPro" id="IPR036690">
    <property type="entry name" value="Fdx_antiC-bd_sf"/>
</dbReference>
<dbReference type="SMART" id="SM00873">
    <property type="entry name" value="B3_4"/>
    <property type="match status" value="1"/>
</dbReference>
<evidence type="ECO:0000313" key="14">
    <source>
        <dbReference type="EMBL" id="OGZ52695.1"/>
    </source>
</evidence>
<evidence type="ECO:0000259" key="13">
    <source>
        <dbReference type="PROSITE" id="PS51483"/>
    </source>
</evidence>
<dbReference type="GO" id="GO:0000287">
    <property type="term" value="F:magnesium ion binding"/>
    <property type="evidence" value="ECO:0007669"/>
    <property type="project" value="UniProtKB-UniRule"/>
</dbReference>
<dbReference type="InterPro" id="IPR041616">
    <property type="entry name" value="PheRS_beta_core"/>
</dbReference>
<dbReference type="InterPro" id="IPR005147">
    <property type="entry name" value="tRNA_synthase_B5-dom"/>
</dbReference>
<dbReference type="SUPFAM" id="SSF56037">
    <property type="entry name" value="PheT/TilS domain"/>
    <property type="match status" value="1"/>
</dbReference>
<dbReference type="InterPro" id="IPR005146">
    <property type="entry name" value="B3/B4_tRNA-bd"/>
</dbReference>
<dbReference type="STRING" id="1802126.A3B25_03500"/>
<sequence>MIISYEWLQTYFKKKLPSPEKVAEILTFAVFEIESVEKKGNDTLIDVKVLPDRAHYALCHRGIARELAAALGAEIVLPQKRVPDSEKLAPLTIRIEDKKDCRRFMGRRVSGVLVAESPRWLRERLEAIGQRSINNIVDAANFVMFDIGQPLHAFDAEKVAASDKKQETRIMIRRAKKGEKIITLDDREVALDSDTLLVADDEGPLGIAGVKGGKRAAVGHTTQNLILEAAHFDPTLIRRTSTRLELRTDASKRFENEPAPELVAVAMKEFSALIAELCPDARFGEIVDEYPAPQTKRTIVIRAEDVSEKLGIAVSAKEMVNALERLGIEVAPEKNGRLALQIPPERLDLTIPEDIAEEVGRLIGYEKVPAVLPSKLSPEPRINKQFYWEWKIREFLTNEGFSEVMTSSFAKKGKVGIEKPLAEDKSFLREDLRQNMLNAALAKNVFYLPLIGTSRVKIFEIGKIFPESGEQTSLCVGVAQPKGFKEETADETIERFRKSLVSKFGDSAPTACKVFKGEIASPNFDIATFVVNLDFLFAALGDAPRQWDIKIPPAKTGIYKHISPFPFIVRDIAFFVSPEMQPEDAHRCIEKETGSLAQRVSLFDRFEKNGKTSFAFRVVFQADDRTLTDEEANTIMEKVSKALAKKFKAEIR</sequence>
<comment type="similarity">
    <text evidence="1 11">Belongs to the phenylalanyl-tRNA synthetase beta subunit family. Type 1 subfamily.</text>
</comment>
<protein>
    <recommendedName>
        <fullName evidence="11">Phenylalanine--tRNA ligase beta subunit</fullName>
        <ecNumber evidence="11">6.1.1.20</ecNumber>
    </recommendedName>
    <alternativeName>
        <fullName evidence="11">Phenylalanyl-tRNA synthetase beta subunit</fullName>
        <shortName evidence="11">PheRS</shortName>
    </alternativeName>
</protein>
<keyword evidence="5 11" id="KW-0547">Nucleotide-binding</keyword>
<organism evidence="14 15">
    <name type="scientific">Candidatus Ryanbacteria bacterium RIFCSPLOWO2_01_FULL_48_26</name>
    <dbReference type="NCBI Taxonomy" id="1802126"/>
    <lineage>
        <taxon>Bacteria</taxon>
        <taxon>Candidatus Ryaniibacteriota</taxon>
    </lineage>
</organism>
<dbReference type="EMBL" id="MHNW01000041">
    <property type="protein sequence ID" value="OGZ52695.1"/>
    <property type="molecule type" value="Genomic_DNA"/>
</dbReference>
<comment type="subcellular location">
    <subcellularLocation>
        <location evidence="11">Cytoplasm</location>
    </subcellularLocation>
</comment>
<dbReference type="SMART" id="SM00874">
    <property type="entry name" value="B5"/>
    <property type="match status" value="1"/>
</dbReference>
<evidence type="ECO:0000256" key="9">
    <source>
        <dbReference type="ARBA" id="ARBA00023146"/>
    </source>
</evidence>
<dbReference type="InterPro" id="IPR009061">
    <property type="entry name" value="DNA-bd_dom_put_sf"/>
</dbReference>
<evidence type="ECO:0000256" key="3">
    <source>
        <dbReference type="ARBA" id="ARBA00022598"/>
    </source>
</evidence>
<dbReference type="SUPFAM" id="SSF54991">
    <property type="entry name" value="Anticodon-binding domain of PheRS"/>
    <property type="match status" value="1"/>
</dbReference>
<dbReference type="Pfam" id="PF03483">
    <property type="entry name" value="B3_4"/>
    <property type="match status" value="1"/>
</dbReference>
<feature type="domain" description="FDX-ACB" evidence="12">
    <location>
        <begin position="563"/>
        <end position="652"/>
    </location>
</feature>
<dbReference type="Gene3D" id="3.50.40.10">
    <property type="entry name" value="Phenylalanyl-trna Synthetase, Chain B, domain 3"/>
    <property type="match status" value="1"/>
</dbReference>
<feature type="binding site" evidence="11">
    <location>
        <position position="358"/>
    </location>
    <ligand>
        <name>Mg(2+)</name>
        <dbReference type="ChEBI" id="CHEBI:18420"/>
        <note>shared with alpha subunit</note>
    </ligand>
</feature>
<feature type="binding site" evidence="11">
    <location>
        <position position="348"/>
    </location>
    <ligand>
        <name>Mg(2+)</name>
        <dbReference type="ChEBI" id="CHEBI:18420"/>
        <note>shared with alpha subunit</note>
    </ligand>
</feature>
<dbReference type="InterPro" id="IPR045864">
    <property type="entry name" value="aa-tRNA-synth_II/BPL/LPL"/>
</dbReference>
<dbReference type="PANTHER" id="PTHR10947:SF0">
    <property type="entry name" value="PHENYLALANINE--TRNA LIGASE BETA SUBUNIT"/>
    <property type="match status" value="1"/>
</dbReference>
<comment type="catalytic activity">
    <reaction evidence="10 11">
        <text>tRNA(Phe) + L-phenylalanine + ATP = L-phenylalanyl-tRNA(Phe) + AMP + diphosphate + H(+)</text>
        <dbReference type="Rhea" id="RHEA:19413"/>
        <dbReference type="Rhea" id="RHEA-COMP:9668"/>
        <dbReference type="Rhea" id="RHEA-COMP:9699"/>
        <dbReference type="ChEBI" id="CHEBI:15378"/>
        <dbReference type="ChEBI" id="CHEBI:30616"/>
        <dbReference type="ChEBI" id="CHEBI:33019"/>
        <dbReference type="ChEBI" id="CHEBI:58095"/>
        <dbReference type="ChEBI" id="CHEBI:78442"/>
        <dbReference type="ChEBI" id="CHEBI:78531"/>
        <dbReference type="ChEBI" id="CHEBI:456215"/>
        <dbReference type="EC" id="6.1.1.20"/>
    </reaction>
</comment>
<comment type="cofactor">
    <cofactor evidence="11">
        <name>Mg(2+)</name>
        <dbReference type="ChEBI" id="CHEBI:18420"/>
    </cofactor>
    <text evidence="11">Binds 2 magnesium ions per tetramer.</text>
</comment>
<dbReference type="GO" id="GO:0004826">
    <property type="term" value="F:phenylalanine-tRNA ligase activity"/>
    <property type="evidence" value="ECO:0007669"/>
    <property type="project" value="UniProtKB-UniRule"/>
</dbReference>
<evidence type="ECO:0000256" key="6">
    <source>
        <dbReference type="ARBA" id="ARBA00022840"/>
    </source>
</evidence>
<evidence type="ECO:0000313" key="15">
    <source>
        <dbReference type="Proteomes" id="UP000179106"/>
    </source>
</evidence>
<dbReference type="GO" id="GO:0005524">
    <property type="term" value="F:ATP binding"/>
    <property type="evidence" value="ECO:0007669"/>
    <property type="project" value="UniProtKB-UniRule"/>
</dbReference>
<comment type="caution">
    <text evidence="14">The sequence shown here is derived from an EMBL/GenBank/DDBJ whole genome shotgun (WGS) entry which is preliminary data.</text>
</comment>
<evidence type="ECO:0000256" key="7">
    <source>
        <dbReference type="ARBA" id="ARBA00022842"/>
    </source>
</evidence>
<reference evidence="14 15" key="1">
    <citation type="journal article" date="2016" name="Nat. Commun.">
        <title>Thousands of microbial genomes shed light on interconnected biogeochemical processes in an aquifer system.</title>
        <authorList>
            <person name="Anantharaman K."/>
            <person name="Brown C.T."/>
            <person name="Hug L.A."/>
            <person name="Sharon I."/>
            <person name="Castelle C.J."/>
            <person name="Probst A.J."/>
            <person name="Thomas B.C."/>
            <person name="Singh A."/>
            <person name="Wilkins M.J."/>
            <person name="Karaoz U."/>
            <person name="Brodie E.L."/>
            <person name="Williams K.H."/>
            <person name="Hubbard S.S."/>
            <person name="Banfield J.F."/>
        </authorList>
    </citation>
    <scope>NUCLEOTIDE SEQUENCE [LARGE SCALE GENOMIC DNA]</scope>
</reference>
<dbReference type="InterPro" id="IPR020825">
    <property type="entry name" value="Phe-tRNA_synthase-like_B3/B4"/>
</dbReference>
<dbReference type="Pfam" id="PF03484">
    <property type="entry name" value="B5"/>
    <property type="match status" value="1"/>
</dbReference>
<dbReference type="HAMAP" id="MF_00283">
    <property type="entry name" value="Phe_tRNA_synth_beta1"/>
    <property type="match status" value="1"/>
</dbReference>
<dbReference type="Gene3D" id="3.30.70.380">
    <property type="entry name" value="Ferrodoxin-fold anticodon-binding domain"/>
    <property type="match status" value="1"/>
</dbReference>
<dbReference type="PROSITE" id="PS51447">
    <property type="entry name" value="FDX_ACB"/>
    <property type="match status" value="1"/>
</dbReference>
<keyword evidence="8 11" id="KW-0648">Protein biosynthesis</keyword>
<evidence type="ECO:0000256" key="11">
    <source>
        <dbReference type="HAMAP-Rule" id="MF_00283"/>
    </source>
</evidence>
<feature type="binding site" evidence="11">
    <location>
        <position position="354"/>
    </location>
    <ligand>
        <name>Mg(2+)</name>
        <dbReference type="ChEBI" id="CHEBI:18420"/>
        <note>shared with alpha subunit</note>
    </ligand>
</feature>
<evidence type="ECO:0000256" key="10">
    <source>
        <dbReference type="ARBA" id="ARBA00049255"/>
    </source>
</evidence>
<dbReference type="Gene3D" id="3.30.56.10">
    <property type="match status" value="2"/>
</dbReference>
<dbReference type="Pfam" id="PF17759">
    <property type="entry name" value="tRNA_synthFbeta"/>
    <property type="match status" value="1"/>
</dbReference>
<dbReference type="InterPro" id="IPR005121">
    <property type="entry name" value="Fdx_antiC-bd"/>
</dbReference>